<gene>
    <name evidence="1" type="ORF">RPERSI_LOCUS28209</name>
</gene>
<accession>A0ACA9S8G8</accession>
<feature type="non-terminal residue" evidence="1">
    <location>
        <position position="61"/>
    </location>
</feature>
<reference evidence="1" key="1">
    <citation type="submission" date="2021-06" db="EMBL/GenBank/DDBJ databases">
        <authorList>
            <person name="Kallberg Y."/>
            <person name="Tangrot J."/>
            <person name="Rosling A."/>
        </authorList>
    </citation>
    <scope>NUCLEOTIDE SEQUENCE</scope>
    <source>
        <strain evidence="1">MA461A</strain>
    </source>
</reference>
<dbReference type="EMBL" id="CAJVQC010101907">
    <property type="protein sequence ID" value="CAG8831634.1"/>
    <property type="molecule type" value="Genomic_DNA"/>
</dbReference>
<keyword evidence="2" id="KW-1185">Reference proteome</keyword>
<feature type="non-terminal residue" evidence="1">
    <location>
        <position position="1"/>
    </location>
</feature>
<proteinExistence type="predicted"/>
<evidence type="ECO:0000313" key="1">
    <source>
        <dbReference type="EMBL" id="CAG8831634.1"/>
    </source>
</evidence>
<dbReference type="Proteomes" id="UP000789920">
    <property type="component" value="Unassembled WGS sequence"/>
</dbReference>
<organism evidence="1 2">
    <name type="scientific">Racocetra persica</name>
    <dbReference type="NCBI Taxonomy" id="160502"/>
    <lineage>
        <taxon>Eukaryota</taxon>
        <taxon>Fungi</taxon>
        <taxon>Fungi incertae sedis</taxon>
        <taxon>Mucoromycota</taxon>
        <taxon>Glomeromycotina</taxon>
        <taxon>Glomeromycetes</taxon>
        <taxon>Diversisporales</taxon>
        <taxon>Gigasporaceae</taxon>
        <taxon>Racocetra</taxon>
    </lineage>
</organism>
<comment type="caution">
    <text evidence="1">The sequence shown here is derived from an EMBL/GenBank/DDBJ whole genome shotgun (WGS) entry which is preliminary data.</text>
</comment>
<evidence type="ECO:0000313" key="2">
    <source>
        <dbReference type="Proteomes" id="UP000789920"/>
    </source>
</evidence>
<sequence>KVEQGIIQEVISFIQKEAFASSFNTSKFNIVIADGEGRDLAQLFSDAEFAEGKTIKAKQKE</sequence>
<name>A0ACA9S8G8_9GLOM</name>
<protein>
    <submittedName>
        <fullName evidence="1">17505_t:CDS:1</fullName>
    </submittedName>
</protein>